<evidence type="ECO:0000313" key="2">
    <source>
        <dbReference type="Proteomes" id="UP000008909"/>
    </source>
</evidence>
<reference evidence="1" key="1">
    <citation type="journal article" date="2011" name="Genome Biol.">
        <title>The draft genome of the carcinogenic human liver fluke Clonorchis sinensis.</title>
        <authorList>
            <person name="Wang X."/>
            <person name="Chen W."/>
            <person name="Huang Y."/>
            <person name="Sun J."/>
            <person name="Men J."/>
            <person name="Liu H."/>
            <person name="Luo F."/>
            <person name="Guo L."/>
            <person name="Lv X."/>
            <person name="Deng C."/>
            <person name="Zhou C."/>
            <person name="Fan Y."/>
            <person name="Li X."/>
            <person name="Huang L."/>
            <person name="Hu Y."/>
            <person name="Liang C."/>
            <person name="Hu X."/>
            <person name="Xu J."/>
            <person name="Yu X."/>
        </authorList>
    </citation>
    <scope>NUCLEOTIDE SEQUENCE [LARGE SCALE GENOMIC DNA]</scope>
    <source>
        <strain evidence="1">Henan</strain>
    </source>
</reference>
<evidence type="ECO:0000313" key="1">
    <source>
        <dbReference type="EMBL" id="GAA49836.1"/>
    </source>
</evidence>
<name>G7YA52_CLOSI</name>
<accession>G7YA52</accession>
<proteinExistence type="predicted"/>
<keyword evidence="2" id="KW-1185">Reference proteome</keyword>
<protein>
    <submittedName>
        <fullName evidence="1">Uncharacterized protein</fullName>
    </submittedName>
</protein>
<dbReference type="Proteomes" id="UP000008909">
    <property type="component" value="Unassembled WGS sequence"/>
</dbReference>
<dbReference type="AlphaFoldDB" id="G7YA52"/>
<reference key="2">
    <citation type="submission" date="2011-10" db="EMBL/GenBank/DDBJ databases">
        <title>The genome and transcriptome sequence of Clonorchis sinensis provide insights into the carcinogenic liver fluke.</title>
        <authorList>
            <person name="Wang X."/>
            <person name="Huang Y."/>
            <person name="Chen W."/>
            <person name="Liu H."/>
            <person name="Guo L."/>
            <person name="Chen Y."/>
            <person name="Luo F."/>
            <person name="Zhou W."/>
            <person name="Sun J."/>
            <person name="Mao Q."/>
            <person name="Liang P."/>
            <person name="Zhou C."/>
            <person name="Tian Y."/>
            <person name="Men J."/>
            <person name="Lv X."/>
            <person name="Huang L."/>
            <person name="Zhou J."/>
            <person name="Hu Y."/>
            <person name="Li R."/>
            <person name="Zhang F."/>
            <person name="Lei H."/>
            <person name="Li X."/>
            <person name="Hu X."/>
            <person name="Liang C."/>
            <person name="Xu J."/>
            <person name="Wu Z."/>
            <person name="Yu X."/>
        </authorList>
    </citation>
    <scope>NUCLEOTIDE SEQUENCE</scope>
    <source>
        <strain>Henan</strain>
    </source>
</reference>
<organism evidence="1 2">
    <name type="scientific">Clonorchis sinensis</name>
    <name type="common">Chinese liver fluke</name>
    <dbReference type="NCBI Taxonomy" id="79923"/>
    <lineage>
        <taxon>Eukaryota</taxon>
        <taxon>Metazoa</taxon>
        <taxon>Spiralia</taxon>
        <taxon>Lophotrochozoa</taxon>
        <taxon>Platyhelminthes</taxon>
        <taxon>Trematoda</taxon>
        <taxon>Digenea</taxon>
        <taxon>Opisthorchiida</taxon>
        <taxon>Opisthorchiata</taxon>
        <taxon>Opisthorchiidae</taxon>
        <taxon>Clonorchis</taxon>
    </lineage>
</organism>
<dbReference type="EMBL" id="DF142989">
    <property type="protein sequence ID" value="GAA49836.1"/>
    <property type="molecule type" value="Genomic_DNA"/>
</dbReference>
<gene>
    <name evidence="1" type="ORF">CLF_103663</name>
</gene>
<sequence>MLRRKHVTAVRTSTVTHLTTQLTIAPRSRDSLSTLRLQIATHKDDSSDIDCLHRPTLDVFISTGEPDNYDRRLRTGGVKDFRSPSEAFRERYNTTGIGSVVRTYNRKVFSEATPGPPDLFYWSRLYSRYILENLCDVKWHSMISCYQIFRRKNEYRCLRLGDECTRLNRLRNVTFQRNIRSIQLLDYGVFVDGVSDAQAYGIRPIGRLEKRALLFGM</sequence>